<reference evidence="6 7" key="1">
    <citation type="submission" date="2020-05" db="EMBL/GenBank/DDBJ databases">
        <title>Complete closed genome sequence of Defluviicoccus vanus.</title>
        <authorList>
            <person name="Bessarab I."/>
            <person name="Arumugam K."/>
            <person name="Maszenan A.M."/>
            <person name="Seviour R.J."/>
            <person name="Williams R.B."/>
        </authorList>
    </citation>
    <scope>NUCLEOTIDE SEQUENCE [LARGE SCALE GENOMIC DNA]</scope>
    <source>
        <strain evidence="6 7">Ben 114</strain>
    </source>
</reference>
<dbReference type="SUPFAM" id="SSF46785">
    <property type="entry name" value="Winged helix' DNA-binding domain"/>
    <property type="match status" value="1"/>
</dbReference>
<evidence type="ECO:0000259" key="5">
    <source>
        <dbReference type="PROSITE" id="PS51063"/>
    </source>
</evidence>
<name>A0A7H1N669_9PROT</name>
<keyword evidence="2" id="KW-0238">DNA-binding</keyword>
<dbReference type="SUPFAM" id="SSF51206">
    <property type="entry name" value="cAMP-binding domain-like"/>
    <property type="match status" value="1"/>
</dbReference>
<dbReference type="InterPro" id="IPR014710">
    <property type="entry name" value="RmlC-like_jellyroll"/>
</dbReference>
<dbReference type="Proteomes" id="UP000516369">
    <property type="component" value="Chromosome"/>
</dbReference>
<dbReference type="SMART" id="SM00100">
    <property type="entry name" value="cNMP"/>
    <property type="match status" value="1"/>
</dbReference>
<dbReference type="InterPro" id="IPR000595">
    <property type="entry name" value="cNMP-bd_dom"/>
</dbReference>
<dbReference type="PANTHER" id="PTHR24567">
    <property type="entry name" value="CRP FAMILY TRANSCRIPTIONAL REGULATORY PROTEIN"/>
    <property type="match status" value="1"/>
</dbReference>
<dbReference type="Pfam" id="PF00027">
    <property type="entry name" value="cNMP_binding"/>
    <property type="match status" value="1"/>
</dbReference>
<dbReference type="EMBL" id="CP053923">
    <property type="protein sequence ID" value="QNT71205.1"/>
    <property type="molecule type" value="Genomic_DNA"/>
</dbReference>
<keyword evidence="3" id="KW-0804">Transcription</keyword>
<gene>
    <name evidence="6" type="ORF">HQ394_08060</name>
</gene>
<dbReference type="InterPro" id="IPR012318">
    <property type="entry name" value="HTH_CRP"/>
</dbReference>
<dbReference type="KEGG" id="dvn:HQ394_08060"/>
<accession>A0A7H1N669</accession>
<dbReference type="GO" id="GO:0005829">
    <property type="term" value="C:cytosol"/>
    <property type="evidence" value="ECO:0007669"/>
    <property type="project" value="TreeGrafter"/>
</dbReference>
<evidence type="ECO:0000313" key="7">
    <source>
        <dbReference type="Proteomes" id="UP000516369"/>
    </source>
</evidence>
<dbReference type="PROSITE" id="PS51063">
    <property type="entry name" value="HTH_CRP_2"/>
    <property type="match status" value="1"/>
</dbReference>
<dbReference type="InterPro" id="IPR018490">
    <property type="entry name" value="cNMP-bd_dom_sf"/>
</dbReference>
<dbReference type="Gene3D" id="2.60.120.10">
    <property type="entry name" value="Jelly Rolls"/>
    <property type="match status" value="1"/>
</dbReference>
<sequence>MTPQETAVLKATPLLQGLGDDALVQLLAGAKVHDLAAGAAMFVQDEPAERFFVLLEGWVKLYRLGVDGSEAIVGVVAPGETFADAATFANALYPVCADAVTPSRVLSLALRAFEQAITADGAIALRMLGSLSLRLRYLVGQIEQLQMKSAPQRLGTFLVGLCPASSGAAVLVLPLPKTLIAQRLGMRPETLSRAMLALRRVGVERQGTAVSIADVAVLARFAGTDQPHGCD</sequence>
<protein>
    <submittedName>
        <fullName evidence="6">Crp/Fnr family transcriptional regulator</fullName>
    </submittedName>
</protein>
<evidence type="ECO:0000256" key="2">
    <source>
        <dbReference type="ARBA" id="ARBA00023125"/>
    </source>
</evidence>
<dbReference type="InterPro" id="IPR036390">
    <property type="entry name" value="WH_DNA-bd_sf"/>
</dbReference>
<dbReference type="InterPro" id="IPR050397">
    <property type="entry name" value="Env_Response_Regulators"/>
</dbReference>
<dbReference type="PROSITE" id="PS50042">
    <property type="entry name" value="CNMP_BINDING_3"/>
    <property type="match status" value="1"/>
</dbReference>
<dbReference type="Pfam" id="PF13545">
    <property type="entry name" value="HTH_Crp_2"/>
    <property type="match status" value="1"/>
</dbReference>
<dbReference type="GO" id="GO:0003700">
    <property type="term" value="F:DNA-binding transcription factor activity"/>
    <property type="evidence" value="ECO:0007669"/>
    <property type="project" value="TreeGrafter"/>
</dbReference>
<dbReference type="GO" id="GO:0003677">
    <property type="term" value="F:DNA binding"/>
    <property type="evidence" value="ECO:0007669"/>
    <property type="project" value="UniProtKB-KW"/>
</dbReference>
<keyword evidence="7" id="KW-1185">Reference proteome</keyword>
<dbReference type="SMART" id="SM00419">
    <property type="entry name" value="HTH_CRP"/>
    <property type="match status" value="1"/>
</dbReference>
<dbReference type="Gene3D" id="1.10.10.10">
    <property type="entry name" value="Winged helix-like DNA-binding domain superfamily/Winged helix DNA-binding domain"/>
    <property type="match status" value="1"/>
</dbReference>
<dbReference type="InterPro" id="IPR036388">
    <property type="entry name" value="WH-like_DNA-bd_sf"/>
</dbReference>
<feature type="domain" description="HTH crp-type" evidence="5">
    <location>
        <begin position="148"/>
        <end position="216"/>
    </location>
</feature>
<keyword evidence="1" id="KW-0805">Transcription regulation</keyword>
<dbReference type="PANTHER" id="PTHR24567:SF74">
    <property type="entry name" value="HTH-TYPE TRANSCRIPTIONAL REGULATOR ARCR"/>
    <property type="match status" value="1"/>
</dbReference>
<proteinExistence type="predicted"/>
<evidence type="ECO:0000313" key="6">
    <source>
        <dbReference type="EMBL" id="QNT71205.1"/>
    </source>
</evidence>
<dbReference type="AlphaFoldDB" id="A0A7H1N669"/>
<evidence type="ECO:0000256" key="3">
    <source>
        <dbReference type="ARBA" id="ARBA00023163"/>
    </source>
</evidence>
<evidence type="ECO:0000256" key="1">
    <source>
        <dbReference type="ARBA" id="ARBA00023015"/>
    </source>
</evidence>
<dbReference type="CDD" id="cd00038">
    <property type="entry name" value="CAP_ED"/>
    <property type="match status" value="1"/>
</dbReference>
<evidence type="ECO:0000259" key="4">
    <source>
        <dbReference type="PROSITE" id="PS50042"/>
    </source>
</evidence>
<organism evidence="6 7">
    <name type="scientific">Defluviicoccus vanus</name>
    <dbReference type="NCBI Taxonomy" id="111831"/>
    <lineage>
        <taxon>Bacteria</taxon>
        <taxon>Pseudomonadati</taxon>
        <taxon>Pseudomonadota</taxon>
        <taxon>Alphaproteobacteria</taxon>
        <taxon>Rhodospirillales</taxon>
        <taxon>Rhodospirillaceae</taxon>
        <taxon>Defluviicoccus</taxon>
    </lineage>
</organism>
<feature type="domain" description="Cyclic nucleotide-binding" evidence="4">
    <location>
        <begin position="14"/>
        <end position="134"/>
    </location>
</feature>